<accession>A0AAQ3TEM4</accession>
<evidence type="ECO:0000313" key="12">
    <source>
        <dbReference type="EMBL" id="WVZ71820.1"/>
    </source>
</evidence>
<dbReference type="InterPro" id="IPR032675">
    <property type="entry name" value="LRR_dom_sf"/>
</dbReference>
<keyword evidence="3" id="KW-0677">Repeat</keyword>
<dbReference type="PANTHER" id="PTHR36766">
    <property type="entry name" value="PLANT BROAD-SPECTRUM MILDEW RESISTANCE PROTEIN RPW8"/>
    <property type="match status" value="1"/>
</dbReference>
<gene>
    <name evidence="12" type="ORF">U9M48_020355</name>
</gene>
<feature type="domain" description="NB-ARC" evidence="8">
    <location>
        <begin position="201"/>
        <end position="355"/>
    </location>
</feature>
<feature type="domain" description="Disease resistance protein winged helix" evidence="10">
    <location>
        <begin position="445"/>
        <end position="516"/>
    </location>
</feature>
<dbReference type="Gene3D" id="1.20.5.4130">
    <property type="match status" value="1"/>
</dbReference>
<evidence type="ECO:0000256" key="6">
    <source>
        <dbReference type="ARBA" id="ARBA00022840"/>
    </source>
</evidence>
<dbReference type="Gene3D" id="3.40.50.300">
    <property type="entry name" value="P-loop containing nucleotide triphosphate hydrolases"/>
    <property type="match status" value="1"/>
</dbReference>
<evidence type="ECO:0000259" key="9">
    <source>
        <dbReference type="Pfam" id="PF18052"/>
    </source>
</evidence>
<keyword evidence="2" id="KW-0433">Leucine-rich repeat</keyword>
<dbReference type="InterPro" id="IPR036388">
    <property type="entry name" value="WH-like_DNA-bd_sf"/>
</dbReference>
<dbReference type="GO" id="GO:0002758">
    <property type="term" value="P:innate immune response-activating signaling pathway"/>
    <property type="evidence" value="ECO:0007669"/>
    <property type="project" value="UniProtKB-ARBA"/>
</dbReference>
<evidence type="ECO:0000313" key="13">
    <source>
        <dbReference type="Proteomes" id="UP001341281"/>
    </source>
</evidence>
<dbReference type="SUPFAM" id="SSF52540">
    <property type="entry name" value="P-loop containing nucleoside triphosphate hydrolases"/>
    <property type="match status" value="1"/>
</dbReference>
<evidence type="ECO:0000256" key="4">
    <source>
        <dbReference type="ARBA" id="ARBA00022741"/>
    </source>
</evidence>
<keyword evidence="7" id="KW-0175">Coiled coil</keyword>
<dbReference type="InterPro" id="IPR058922">
    <property type="entry name" value="WHD_DRP"/>
</dbReference>
<dbReference type="InterPro" id="IPR038005">
    <property type="entry name" value="RX-like_CC"/>
</dbReference>
<dbReference type="Pfam" id="PF23598">
    <property type="entry name" value="LRR_14"/>
    <property type="match status" value="1"/>
</dbReference>
<dbReference type="GO" id="GO:0009626">
    <property type="term" value="P:plant-type hypersensitive response"/>
    <property type="evidence" value="ECO:0007669"/>
    <property type="project" value="UniProtKB-ARBA"/>
</dbReference>
<dbReference type="AlphaFoldDB" id="A0AAQ3TEM4"/>
<dbReference type="PRINTS" id="PR00364">
    <property type="entry name" value="DISEASERSIST"/>
</dbReference>
<evidence type="ECO:0000259" key="10">
    <source>
        <dbReference type="Pfam" id="PF23559"/>
    </source>
</evidence>
<evidence type="ECO:0000256" key="7">
    <source>
        <dbReference type="ARBA" id="ARBA00023054"/>
    </source>
</evidence>
<comment type="similarity">
    <text evidence="1">Belongs to the disease resistance NB-LRR family.</text>
</comment>
<dbReference type="Gene3D" id="3.80.10.10">
    <property type="entry name" value="Ribonuclease Inhibitor"/>
    <property type="match status" value="2"/>
</dbReference>
<keyword evidence="5" id="KW-0611">Plant defense</keyword>
<protein>
    <submittedName>
        <fullName evidence="12">Uncharacterized protein</fullName>
    </submittedName>
</protein>
<keyword evidence="13" id="KW-1185">Reference proteome</keyword>
<evidence type="ECO:0000259" key="8">
    <source>
        <dbReference type="Pfam" id="PF00931"/>
    </source>
</evidence>
<dbReference type="InterPro" id="IPR003591">
    <property type="entry name" value="Leu-rich_rpt_typical-subtyp"/>
</dbReference>
<dbReference type="SMART" id="SM00369">
    <property type="entry name" value="LRR_TYP"/>
    <property type="match status" value="3"/>
</dbReference>
<dbReference type="Gene3D" id="1.10.10.10">
    <property type="entry name" value="Winged helix-like DNA-binding domain superfamily/Winged helix DNA-binding domain"/>
    <property type="match status" value="1"/>
</dbReference>
<dbReference type="FunFam" id="1.10.10.10:FF:000322">
    <property type="entry name" value="Probable disease resistance protein At1g63360"/>
    <property type="match status" value="1"/>
</dbReference>
<feature type="domain" description="Disease resistance R13L4/SHOC-2-like LRR" evidence="11">
    <location>
        <begin position="572"/>
        <end position="902"/>
    </location>
</feature>
<dbReference type="GO" id="GO:0042742">
    <property type="term" value="P:defense response to bacterium"/>
    <property type="evidence" value="ECO:0007669"/>
    <property type="project" value="UniProtKB-ARBA"/>
</dbReference>
<evidence type="ECO:0000256" key="5">
    <source>
        <dbReference type="ARBA" id="ARBA00022821"/>
    </source>
</evidence>
<evidence type="ECO:0000256" key="3">
    <source>
        <dbReference type="ARBA" id="ARBA00022737"/>
    </source>
</evidence>
<keyword evidence="6" id="KW-0067">ATP-binding</keyword>
<dbReference type="Gene3D" id="1.10.8.430">
    <property type="entry name" value="Helical domain of apoptotic protease-activating factors"/>
    <property type="match status" value="1"/>
</dbReference>
<proteinExistence type="inferred from homology"/>
<dbReference type="Pfam" id="PF23559">
    <property type="entry name" value="WHD_DRP"/>
    <property type="match status" value="1"/>
</dbReference>
<evidence type="ECO:0000256" key="2">
    <source>
        <dbReference type="ARBA" id="ARBA00022614"/>
    </source>
</evidence>
<dbReference type="InterPro" id="IPR027417">
    <property type="entry name" value="P-loop_NTPase"/>
</dbReference>
<dbReference type="EMBL" id="CP144748">
    <property type="protein sequence ID" value="WVZ71820.1"/>
    <property type="molecule type" value="Genomic_DNA"/>
</dbReference>
<dbReference type="Pfam" id="PF00931">
    <property type="entry name" value="NB-ARC"/>
    <property type="match status" value="1"/>
</dbReference>
<dbReference type="GO" id="GO:0005524">
    <property type="term" value="F:ATP binding"/>
    <property type="evidence" value="ECO:0007669"/>
    <property type="project" value="UniProtKB-KW"/>
</dbReference>
<dbReference type="InterPro" id="IPR041118">
    <property type="entry name" value="Rx_N"/>
</dbReference>
<feature type="domain" description="Disease resistance N-terminal" evidence="9">
    <location>
        <begin position="12"/>
        <end position="93"/>
    </location>
</feature>
<dbReference type="PANTHER" id="PTHR36766:SF36">
    <property type="entry name" value="AAA+ ATPASE DOMAIN-CONTAINING PROTEIN"/>
    <property type="match status" value="1"/>
</dbReference>
<organism evidence="12 13">
    <name type="scientific">Paspalum notatum var. saurae</name>
    <dbReference type="NCBI Taxonomy" id="547442"/>
    <lineage>
        <taxon>Eukaryota</taxon>
        <taxon>Viridiplantae</taxon>
        <taxon>Streptophyta</taxon>
        <taxon>Embryophyta</taxon>
        <taxon>Tracheophyta</taxon>
        <taxon>Spermatophyta</taxon>
        <taxon>Magnoliopsida</taxon>
        <taxon>Liliopsida</taxon>
        <taxon>Poales</taxon>
        <taxon>Poaceae</taxon>
        <taxon>PACMAD clade</taxon>
        <taxon>Panicoideae</taxon>
        <taxon>Andropogonodae</taxon>
        <taxon>Paspaleae</taxon>
        <taxon>Paspalinae</taxon>
        <taxon>Paspalum</taxon>
    </lineage>
</organism>
<evidence type="ECO:0000256" key="1">
    <source>
        <dbReference type="ARBA" id="ARBA00008894"/>
    </source>
</evidence>
<reference evidence="12 13" key="1">
    <citation type="submission" date="2024-02" db="EMBL/GenBank/DDBJ databases">
        <title>High-quality chromosome-scale genome assembly of Pensacola bahiagrass (Paspalum notatum Flugge var. saurae).</title>
        <authorList>
            <person name="Vega J.M."/>
            <person name="Podio M."/>
            <person name="Orjuela J."/>
            <person name="Siena L.A."/>
            <person name="Pessino S.C."/>
            <person name="Combes M.C."/>
            <person name="Mariac C."/>
            <person name="Albertini E."/>
            <person name="Pupilli F."/>
            <person name="Ortiz J.P.A."/>
            <person name="Leblanc O."/>
        </authorList>
    </citation>
    <scope>NUCLEOTIDE SEQUENCE [LARGE SCALE GENOMIC DNA]</scope>
    <source>
        <strain evidence="12">R1</strain>
        <tissue evidence="12">Leaf</tissue>
    </source>
</reference>
<dbReference type="Proteomes" id="UP001341281">
    <property type="component" value="Chromosome 04"/>
</dbReference>
<dbReference type="InterPro" id="IPR055414">
    <property type="entry name" value="LRR_R13L4/SHOC2-like"/>
</dbReference>
<dbReference type="SUPFAM" id="SSF52058">
    <property type="entry name" value="L domain-like"/>
    <property type="match status" value="1"/>
</dbReference>
<dbReference type="SUPFAM" id="SSF52047">
    <property type="entry name" value="RNI-like"/>
    <property type="match status" value="1"/>
</dbReference>
<sequence>MAAVLDAMAPYVMKLITDMAQEEVSTLLGVSGEITKLKDNTEGLKAFLADAERRRLTDKSVQRWVWKLKGAMYDAIDILDLCQLEADKRKESNGGGGMEHSNSVQLAGCFRPLLFCLRNPVFAHKVGSRIKKLNQRLEGIYKEADRFKFINIGLGFNPELERPIAAERSTSEFDESAIVGEKIEKDTRELARLLTTTSSGHDDIKVVSIVGTGGMGKTTLAQKIFNDTAVQEHFKLKIWLSITQDFDPAELLRTTIKHAGGHHDGEQDKTLLTRTLTETLSMGRFLLVLDDMWGDEAWKNVLRVPAKKASKKQQGSWVLITTRREDLAQRMGASFYQHHVIPLDEEDAWSLLNKQLPPSQVLGIDKLKGVGMRIIERCGGLPLAIKVMGGLLSTRYPSESAWNAVLNNPAWSMVGLPEELNIGLYLSYEDLSPQLKQCFLYCSLLPKGTTIWRLHVTSMWISEGYIQRQDESDERLEELAAEYYRELIIRNLIEPESDSHETSFSCTMHDVVRSFAEFVAKGESLVVHDVEALALAGTDSNSSVLRRLSLGPTTLVPTWSSLQKQESLRTLVICCSINFMPEYSMISFSSLRVLYVRRCAGCDRLVDSLCQLRHLRFLHFEETDISRLPEDIHSLKFLQHIVLIDCKNLDSLPNSIIQLVHLRSLSMPRSNVKFVPKGLGGLTNLRMLMGFPVHMDTDGGWFSLEEIGPLSQLRCLTLHNLDNVSACSNSEKDLISSKRHLIILELYCNENRFIRSTDEADKQHQQQRIEEVFDKLCPSTSIEHLHIKGGYFGSRLPNWMMAPGTVAFRSLMCLVLEHLICCTQLPDGLCQLPSLVSLRVLGAPAIRSVGPEFQGSVSLALGGDGPTATSETFPKLKNLHLHDFSEWDVWRWEEQYKDMIGNAISMPALEFLCISDNKLSCLPPGLTSSKRQALRTLNIYSMKKLLYVDNFPSVIDLKVSSCTGLRSISGLSKLQKIQIINCPNVQVLEHLPELDSLELADTIMETLPGYLRCINPRYLKLTCNKKLGKSLFPDSSEWDKIKHIRKRNICYDDSDVDSREH</sequence>
<dbReference type="InterPro" id="IPR042197">
    <property type="entry name" value="Apaf_helical"/>
</dbReference>
<keyword evidence="4" id="KW-0547">Nucleotide-binding</keyword>
<evidence type="ECO:0000259" key="11">
    <source>
        <dbReference type="Pfam" id="PF23598"/>
    </source>
</evidence>
<dbReference type="CDD" id="cd14798">
    <property type="entry name" value="RX-CC_like"/>
    <property type="match status" value="1"/>
</dbReference>
<name>A0AAQ3TEM4_PASNO</name>
<dbReference type="InterPro" id="IPR002182">
    <property type="entry name" value="NB-ARC"/>
</dbReference>
<dbReference type="GO" id="GO:0043531">
    <property type="term" value="F:ADP binding"/>
    <property type="evidence" value="ECO:0007669"/>
    <property type="project" value="InterPro"/>
</dbReference>
<dbReference type="Pfam" id="PF18052">
    <property type="entry name" value="Rx_N"/>
    <property type="match status" value="1"/>
</dbReference>